<organism evidence="1 2">
    <name type="scientific">Chromobacterium phragmitis</name>
    <dbReference type="NCBI Taxonomy" id="2202141"/>
    <lineage>
        <taxon>Bacteria</taxon>
        <taxon>Pseudomonadati</taxon>
        <taxon>Pseudomonadota</taxon>
        <taxon>Betaproteobacteria</taxon>
        <taxon>Neisseriales</taxon>
        <taxon>Chromobacteriaceae</taxon>
        <taxon>Chromobacterium</taxon>
    </lineage>
</organism>
<dbReference type="GO" id="GO:0006313">
    <property type="term" value="P:DNA transposition"/>
    <property type="evidence" value="ECO:0007669"/>
    <property type="project" value="InterPro"/>
</dbReference>
<dbReference type="InterPro" id="IPR002514">
    <property type="entry name" value="Transposase_8"/>
</dbReference>
<accession>A0A344UNM2</accession>
<gene>
    <name evidence="1" type="ORF">DK843_04305</name>
</gene>
<dbReference type="Pfam" id="PF01527">
    <property type="entry name" value="HTH_Tnp_1"/>
    <property type="match status" value="1"/>
</dbReference>
<dbReference type="GO" id="GO:0004803">
    <property type="term" value="F:transposase activity"/>
    <property type="evidence" value="ECO:0007669"/>
    <property type="project" value="InterPro"/>
</dbReference>
<evidence type="ECO:0000313" key="1">
    <source>
        <dbReference type="EMBL" id="AXE36870.1"/>
    </source>
</evidence>
<sequence>MDQGLVVGFPVGSAVTFRSGLGHAAILPSRRTGGFVQQRHWKKKYGGLGVSELPRLKQLEEENARLKRMVADLSPDKPMLQEVIQKKL</sequence>
<dbReference type="EMBL" id="CP029554">
    <property type="protein sequence ID" value="AXE36870.1"/>
    <property type="molecule type" value="Genomic_DNA"/>
</dbReference>
<dbReference type="KEGG" id="chrb:DK843_04305"/>
<reference evidence="1 2" key="1">
    <citation type="submission" date="2018-05" db="EMBL/GenBank/DDBJ databases">
        <title>Genome sequencing, assembly and analysis of the novel insecticidal bacterium, Chromobacterium phragmitis.</title>
        <authorList>
            <person name="Sparks M.E."/>
            <person name="Blackburn M.B."/>
            <person name="Gundersen-Rindal D.E."/>
        </authorList>
    </citation>
    <scope>NUCLEOTIDE SEQUENCE [LARGE SCALE GENOMIC DNA]</scope>
    <source>
        <strain evidence="1">IIBBL 274-1</strain>
    </source>
</reference>
<name>A0A344UNM2_9NEIS</name>
<dbReference type="AlphaFoldDB" id="A0A344UNM2"/>
<proteinExistence type="predicted"/>
<evidence type="ECO:0008006" key="3">
    <source>
        <dbReference type="Google" id="ProtNLM"/>
    </source>
</evidence>
<evidence type="ECO:0000313" key="2">
    <source>
        <dbReference type="Proteomes" id="UP000252038"/>
    </source>
</evidence>
<protein>
    <recommendedName>
        <fullName evidence="3">Transposase</fullName>
    </recommendedName>
</protein>
<dbReference type="Proteomes" id="UP000252038">
    <property type="component" value="Chromosome"/>
</dbReference>
<dbReference type="GO" id="GO:0003677">
    <property type="term" value="F:DNA binding"/>
    <property type="evidence" value="ECO:0007669"/>
    <property type="project" value="InterPro"/>
</dbReference>